<dbReference type="InterPro" id="IPR036412">
    <property type="entry name" value="HAD-like_sf"/>
</dbReference>
<dbReference type="InterPro" id="IPR013954">
    <property type="entry name" value="PNK3P"/>
</dbReference>
<organism evidence="1 2">
    <name type="scientific">Arxiozyma heterogenica</name>
    <dbReference type="NCBI Taxonomy" id="278026"/>
    <lineage>
        <taxon>Eukaryota</taxon>
        <taxon>Fungi</taxon>
        <taxon>Dikarya</taxon>
        <taxon>Ascomycota</taxon>
        <taxon>Saccharomycotina</taxon>
        <taxon>Saccharomycetes</taxon>
        <taxon>Saccharomycetales</taxon>
        <taxon>Saccharomycetaceae</taxon>
        <taxon>Arxiozyma</taxon>
    </lineage>
</organism>
<dbReference type="Proteomes" id="UP001306508">
    <property type="component" value="Unassembled WGS sequence"/>
</dbReference>
<evidence type="ECO:0000313" key="2">
    <source>
        <dbReference type="Proteomes" id="UP001306508"/>
    </source>
</evidence>
<sequence length="252" mass="29085">MSHQTIAKPYIIKYIPTTTVRFDKSPNLYGFDLDHTLIKPKTSNAIFNKTADDWQYVKYNNNVSVVQKLLEIIKNDPFALIVIFTNQGGVLTVPRNSKSYHKFNMKINLILEDIKTHGGGNELLKRLWIYSSTKKPKLMNSKTISSASNQNNIVKLAHFKNVKICKEGNENSNISTITVEDKFEEMRKPGIGLYDEFMKDLQLKMNNLSTDKNCWKWYCGDAAGRRFDFSNSDKIFAERIPIPFKLLEDIFI</sequence>
<dbReference type="NCBIfam" id="TIGR01664">
    <property type="entry name" value="DNA-3'-Pase"/>
    <property type="match status" value="1"/>
</dbReference>
<dbReference type="InterPro" id="IPR023214">
    <property type="entry name" value="HAD_sf"/>
</dbReference>
<reference evidence="2" key="1">
    <citation type="submission" date="2023-07" db="EMBL/GenBank/DDBJ databases">
        <title>A draft genome of Kazachstania heterogenica Y-27499.</title>
        <authorList>
            <person name="Donic C."/>
            <person name="Kralova J.S."/>
            <person name="Fidel L."/>
            <person name="Ben-Dor S."/>
            <person name="Jung S."/>
        </authorList>
    </citation>
    <scope>NUCLEOTIDE SEQUENCE [LARGE SCALE GENOMIC DNA]</scope>
    <source>
        <strain evidence="2">Y27499</strain>
    </source>
</reference>
<dbReference type="EMBL" id="JAWIZZ010000040">
    <property type="protein sequence ID" value="KAK5780844.1"/>
    <property type="molecule type" value="Genomic_DNA"/>
</dbReference>
<accession>A0AAN7W481</accession>
<keyword evidence="2" id="KW-1185">Reference proteome</keyword>
<dbReference type="SUPFAM" id="SSF56784">
    <property type="entry name" value="HAD-like"/>
    <property type="match status" value="1"/>
</dbReference>
<comment type="caution">
    <text evidence="1">The sequence shown here is derived from an EMBL/GenBank/DDBJ whole genome shotgun (WGS) entry which is preliminary data.</text>
</comment>
<dbReference type="InterPro" id="IPR006551">
    <property type="entry name" value="Polynucleotide_phosphatase"/>
</dbReference>
<dbReference type="PANTHER" id="PTHR12083">
    <property type="entry name" value="BIFUNCTIONAL POLYNUCLEOTIDE PHOSPHATASE/KINASE"/>
    <property type="match status" value="1"/>
</dbReference>
<dbReference type="GO" id="GO:0006281">
    <property type="term" value="P:DNA repair"/>
    <property type="evidence" value="ECO:0007669"/>
    <property type="project" value="TreeGrafter"/>
</dbReference>
<dbReference type="GO" id="GO:0046404">
    <property type="term" value="F:ATP-dependent polydeoxyribonucleotide 5'-hydroxyl-kinase activity"/>
    <property type="evidence" value="ECO:0007669"/>
    <property type="project" value="TreeGrafter"/>
</dbReference>
<dbReference type="PANTHER" id="PTHR12083:SF9">
    <property type="entry name" value="BIFUNCTIONAL POLYNUCLEOTIDE PHOSPHATASE_KINASE"/>
    <property type="match status" value="1"/>
</dbReference>
<dbReference type="GO" id="GO:0046403">
    <property type="term" value="F:polynucleotide 3'-phosphatase activity"/>
    <property type="evidence" value="ECO:0007669"/>
    <property type="project" value="TreeGrafter"/>
</dbReference>
<dbReference type="Gene3D" id="3.40.50.1000">
    <property type="entry name" value="HAD superfamily/HAD-like"/>
    <property type="match status" value="1"/>
</dbReference>
<proteinExistence type="predicted"/>
<name>A0AAN7W481_9SACH</name>
<protein>
    <submittedName>
        <fullName evidence="1">Uncharacterized protein</fullName>
    </submittedName>
</protein>
<dbReference type="GO" id="GO:0003690">
    <property type="term" value="F:double-stranded DNA binding"/>
    <property type="evidence" value="ECO:0007669"/>
    <property type="project" value="TreeGrafter"/>
</dbReference>
<gene>
    <name evidence="1" type="ORF">RI543_001970</name>
</gene>
<dbReference type="Pfam" id="PF08645">
    <property type="entry name" value="PNK3P"/>
    <property type="match status" value="1"/>
</dbReference>
<dbReference type="AlphaFoldDB" id="A0AAN7W481"/>
<evidence type="ECO:0000313" key="1">
    <source>
        <dbReference type="EMBL" id="KAK5780844.1"/>
    </source>
</evidence>